<proteinExistence type="predicted"/>
<gene>
    <name evidence="2" type="ORF">V6N11_056270</name>
</gene>
<dbReference type="Proteomes" id="UP001396334">
    <property type="component" value="Unassembled WGS sequence"/>
</dbReference>
<evidence type="ECO:0000313" key="3">
    <source>
        <dbReference type="Proteomes" id="UP001396334"/>
    </source>
</evidence>
<name>A0ABR2T3U7_9ROSI</name>
<keyword evidence="3" id="KW-1185">Reference proteome</keyword>
<protein>
    <submittedName>
        <fullName evidence="2">Uncharacterized protein</fullName>
    </submittedName>
</protein>
<feature type="compositionally biased region" description="Polar residues" evidence="1">
    <location>
        <begin position="96"/>
        <end position="126"/>
    </location>
</feature>
<sequence length="270" mass="27834">MNGAMGLQLGGCIGKAIGLTTESRVKAVAGPRRKQGIEYFDTGRVSAKAAATTVGETSARCAGSGAPLNGGSEAPLNGAVHEEEGTDNAPSAAAETGTNSQGNGLAQAASMTDGTDQSAPDSTMPNKTAEDDHCAESVFAAMVAADSAAAQLVSAAPAHNSKRTIQGRYEGLSATLLVEQAAGRILGIRASQKGPQANYFRFRSLLDTGLPDHASYAWKGLYTTLQDLQGGFLPLSDSRPTHYRCGGHDTDSRAASIFGWMVEAARSLSR</sequence>
<evidence type="ECO:0000313" key="2">
    <source>
        <dbReference type="EMBL" id="KAK9031985.1"/>
    </source>
</evidence>
<comment type="caution">
    <text evidence="2">The sequence shown here is derived from an EMBL/GenBank/DDBJ whole genome shotgun (WGS) entry which is preliminary data.</text>
</comment>
<accession>A0ABR2T3U7</accession>
<evidence type="ECO:0000256" key="1">
    <source>
        <dbReference type="SAM" id="MobiDB-lite"/>
    </source>
</evidence>
<dbReference type="EMBL" id="JBBPBN010000009">
    <property type="protein sequence ID" value="KAK9031985.1"/>
    <property type="molecule type" value="Genomic_DNA"/>
</dbReference>
<organism evidence="2 3">
    <name type="scientific">Hibiscus sabdariffa</name>
    <name type="common">roselle</name>
    <dbReference type="NCBI Taxonomy" id="183260"/>
    <lineage>
        <taxon>Eukaryota</taxon>
        <taxon>Viridiplantae</taxon>
        <taxon>Streptophyta</taxon>
        <taxon>Embryophyta</taxon>
        <taxon>Tracheophyta</taxon>
        <taxon>Spermatophyta</taxon>
        <taxon>Magnoliopsida</taxon>
        <taxon>eudicotyledons</taxon>
        <taxon>Gunneridae</taxon>
        <taxon>Pentapetalae</taxon>
        <taxon>rosids</taxon>
        <taxon>malvids</taxon>
        <taxon>Malvales</taxon>
        <taxon>Malvaceae</taxon>
        <taxon>Malvoideae</taxon>
        <taxon>Hibiscus</taxon>
    </lineage>
</organism>
<reference evidence="2 3" key="1">
    <citation type="journal article" date="2024" name="G3 (Bethesda)">
        <title>Genome assembly of Hibiscus sabdariffa L. provides insights into metabolisms of medicinal natural products.</title>
        <authorList>
            <person name="Kim T."/>
        </authorList>
    </citation>
    <scope>NUCLEOTIDE SEQUENCE [LARGE SCALE GENOMIC DNA]</scope>
    <source>
        <strain evidence="2">TK-2024</strain>
        <tissue evidence="2">Old leaves</tissue>
    </source>
</reference>
<feature type="region of interest" description="Disordered" evidence="1">
    <location>
        <begin position="56"/>
        <end position="131"/>
    </location>
</feature>